<dbReference type="Gene3D" id="1.20.120.520">
    <property type="entry name" value="nmb1532 protein domain like"/>
    <property type="match status" value="1"/>
</dbReference>
<evidence type="ECO:0000313" key="6">
    <source>
        <dbReference type="EMBL" id="HHW35618.1"/>
    </source>
</evidence>
<protein>
    <submittedName>
        <fullName evidence="6">Iron-sulfur cluster repair protein YtfE</fullName>
    </submittedName>
</protein>
<reference evidence="6 7" key="1">
    <citation type="journal article" date="2020" name="Biotechnol. Biofuels">
        <title>New insights from the biogas microbiome by comprehensive genome-resolved metagenomics of nearly 1600 species originating from multiple anaerobic digesters.</title>
        <authorList>
            <person name="Campanaro S."/>
            <person name="Treu L."/>
            <person name="Rodriguez-R L.M."/>
            <person name="Kovalovszki A."/>
            <person name="Ziels R.M."/>
            <person name="Maus I."/>
            <person name="Zhu X."/>
            <person name="Kougias P.G."/>
            <person name="Basile A."/>
            <person name="Luo G."/>
            <person name="Schluter A."/>
            <person name="Konstantinidis K.T."/>
            <person name="Angelidaki I."/>
        </authorList>
    </citation>
    <scope>NUCLEOTIDE SEQUENCE [LARGE SCALE GENOMIC DNA]</scope>
    <source>
        <strain evidence="6">AS04akNAM_125</strain>
    </source>
</reference>
<dbReference type="Pfam" id="PF01814">
    <property type="entry name" value="Hemerythrin"/>
    <property type="match status" value="1"/>
</dbReference>
<dbReference type="PANTHER" id="PTHR36438:SF1">
    <property type="entry name" value="IRON-SULFUR CLUSTER REPAIR PROTEIN YTFE"/>
    <property type="match status" value="1"/>
</dbReference>
<feature type="domain" description="Hemerythrin-like" evidence="5">
    <location>
        <begin position="83"/>
        <end position="221"/>
    </location>
</feature>
<evidence type="ECO:0000256" key="2">
    <source>
        <dbReference type="ARBA" id="ARBA00022490"/>
    </source>
</evidence>
<dbReference type="Pfam" id="PF04405">
    <property type="entry name" value="ScdA_N"/>
    <property type="match status" value="1"/>
</dbReference>
<gene>
    <name evidence="6" type="primary">ytfE</name>
    <name evidence="6" type="ORF">GXX24_16005</name>
</gene>
<evidence type="ECO:0000256" key="4">
    <source>
        <dbReference type="ARBA" id="ARBA00023004"/>
    </source>
</evidence>
<dbReference type="GO" id="GO:0046872">
    <property type="term" value="F:metal ion binding"/>
    <property type="evidence" value="ECO:0007669"/>
    <property type="project" value="UniProtKB-KW"/>
</dbReference>
<dbReference type="InterPro" id="IPR012312">
    <property type="entry name" value="Hemerythrin-like"/>
</dbReference>
<name>A0A832PPI8_9RHOB</name>
<keyword evidence="3" id="KW-0479">Metal-binding</keyword>
<accession>A0A832PPI8</accession>
<keyword evidence="4" id="KW-0408">Iron</keyword>
<evidence type="ECO:0000259" key="5">
    <source>
        <dbReference type="Pfam" id="PF01814"/>
    </source>
</evidence>
<dbReference type="PANTHER" id="PTHR36438">
    <property type="entry name" value="IRON-SULFUR CLUSTER REPAIR PROTEIN YTFE"/>
    <property type="match status" value="1"/>
</dbReference>
<dbReference type="Proteomes" id="UP000580830">
    <property type="component" value="Unassembled WGS sequence"/>
</dbReference>
<sequence length="226" mass="25140">METEMTQTPTLHDRTVGQIAAQLPGASGVFRRFGIDFCCHGDVPLAEAANQRNLDLGALESALSALDPAAAPDAPQDTGALIDHIQTRYHATHRQQIPELIELSRKVEAVHANHPEVPRGLSDALHRIWGELEVHMKKEELVLFPAMRRQAADRLAVPISEMRHDHDDHGAFLDKVAQLTHDYTPPQDACRSWQALYAGAAQLKADLMEHIHLENNVLFPRFETPA</sequence>
<comment type="caution">
    <text evidence="6">The sequence shown here is derived from an EMBL/GenBank/DDBJ whole genome shotgun (WGS) entry which is preliminary data.</text>
</comment>
<dbReference type="AlphaFoldDB" id="A0A832PPI8"/>
<evidence type="ECO:0000256" key="3">
    <source>
        <dbReference type="ARBA" id="ARBA00022723"/>
    </source>
</evidence>
<evidence type="ECO:0000256" key="1">
    <source>
        <dbReference type="ARBA" id="ARBA00004496"/>
    </source>
</evidence>
<dbReference type="NCBIfam" id="NF008221">
    <property type="entry name" value="PRK10992.1"/>
    <property type="match status" value="1"/>
</dbReference>
<dbReference type="GO" id="GO:0005737">
    <property type="term" value="C:cytoplasm"/>
    <property type="evidence" value="ECO:0007669"/>
    <property type="project" value="UniProtKB-SubCell"/>
</dbReference>
<organism evidence="6 7">
    <name type="scientific">Paracoccus solventivorans</name>
    <dbReference type="NCBI Taxonomy" id="53463"/>
    <lineage>
        <taxon>Bacteria</taxon>
        <taxon>Pseudomonadati</taxon>
        <taxon>Pseudomonadota</taxon>
        <taxon>Alphaproteobacteria</taxon>
        <taxon>Rhodobacterales</taxon>
        <taxon>Paracoccaceae</taxon>
        <taxon>Paracoccus</taxon>
    </lineage>
</organism>
<dbReference type="InterPro" id="IPR019903">
    <property type="entry name" value="RIC_family"/>
</dbReference>
<evidence type="ECO:0000313" key="7">
    <source>
        <dbReference type="Proteomes" id="UP000580830"/>
    </source>
</evidence>
<keyword evidence="2" id="KW-0963">Cytoplasm</keyword>
<comment type="subcellular location">
    <subcellularLocation>
        <location evidence="1">Cytoplasm</location>
    </subcellularLocation>
</comment>
<dbReference type="NCBIfam" id="TIGR03652">
    <property type="entry name" value="FeS_repair_RIC"/>
    <property type="match status" value="1"/>
</dbReference>
<dbReference type="EMBL" id="DULP01000257">
    <property type="protein sequence ID" value="HHW35618.1"/>
    <property type="molecule type" value="Genomic_DNA"/>
</dbReference>
<dbReference type="CDD" id="cd12108">
    <property type="entry name" value="Hr-like"/>
    <property type="match status" value="1"/>
</dbReference>
<proteinExistence type="predicted"/>